<gene>
    <name evidence="3" type="ORF">S01H4_10306</name>
</gene>
<reference evidence="3" key="1">
    <citation type="journal article" date="2014" name="Front. Microbiol.">
        <title>High frequency of phylogenetically diverse reductive dehalogenase-homologous genes in deep subseafloor sedimentary metagenomes.</title>
        <authorList>
            <person name="Kawai M."/>
            <person name="Futagami T."/>
            <person name="Toyoda A."/>
            <person name="Takaki Y."/>
            <person name="Nishi S."/>
            <person name="Hori S."/>
            <person name="Arai W."/>
            <person name="Tsubouchi T."/>
            <person name="Morono Y."/>
            <person name="Uchiyama I."/>
            <person name="Ito T."/>
            <person name="Fujiyama A."/>
            <person name="Inagaki F."/>
            <person name="Takami H."/>
        </authorList>
    </citation>
    <scope>NUCLEOTIDE SEQUENCE</scope>
    <source>
        <strain evidence="3">Expedition CK06-06</strain>
    </source>
</reference>
<evidence type="ECO:0000256" key="1">
    <source>
        <dbReference type="SAM" id="Coils"/>
    </source>
</evidence>
<evidence type="ECO:0000313" key="3">
    <source>
        <dbReference type="EMBL" id="GAG63501.1"/>
    </source>
</evidence>
<comment type="caution">
    <text evidence="3">The sequence shown here is derived from an EMBL/GenBank/DDBJ whole genome shotgun (WGS) entry which is preliminary data.</text>
</comment>
<dbReference type="EMBL" id="BART01003913">
    <property type="protein sequence ID" value="GAG63501.1"/>
    <property type="molecule type" value="Genomic_DNA"/>
</dbReference>
<feature type="transmembrane region" description="Helical" evidence="2">
    <location>
        <begin position="12"/>
        <end position="32"/>
    </location>
</feature>
<proteinExistence type="predicted"/>
<evidence type="ECO:0000256" key="2">
    <source>
        <dbReference type="SAM" id="Phobius"/>
    </source>
</evidence>
<keyword evidence="2" id="KW-0812">Transmembrane</keyword>
<feature type="coiled-coil region" evidence="1">
    <location>
        <begin position="222"/>
        <end position="256"/>
    </location>
</feature>
<feature type="non-terminal residue" evidence="3">
    <location>
        <position position="259"/>
    </location>
</feature>
<keyword evidence="1" id="KW-0175">Coiled coil</keyword>
<organism evidence="3">
    <name type="scientific">marine sediment metagenome</name>
    <dbReference type="NCBI Taxonomy" id="412755"/>
    <lineage>
        <taxon>unclassified sequences</taxon>
        <taxon>metagenomes</taxon>
        <taxon>ecological metagenomes</taxon>
    </lineage>
</organism>
<accession>X1AUJ2</accession>
<dbReference type="AlphaFoldDB" id="X1AUJ2"/>
<keyword evidence="2" id="KW-0472">Membrane</keyword>
<protein>
    <submittedName>
        <fullName evidence="3">Uncharacterized protein</fullName>
    </submittedName>
</protein>
<sequence>MQVPWIFQIDWIFWDTIIIFLLIIFLISVKIFKNTHRWRNFLSNPLIMENKTKNFEIQCGEKEIFRISFTLFESKINDIAENNNNKTSNLLIIFKKRRYNTYPYAEALASIDLKVVFIDFKKVRKVEGKKLVKIKISGGLIDKISKAIYIHFIDIGDGPEYQKIVFLFPNLTIQFLKISTLTNFFDKFFLILSNFSENYEILKNFLNQDIIDIKKLYFIIPLKRLLKLDEDQLNKINRLKDNYKIHEKNILILEKSFKS</sequence>
<keyword evidence="2" id="KW-1133">Transmembrane helix</keyword>
<name>X1AUJ2_9ZZZZ</name>